<feature type="region of interest" description="Disordered" evidence="1">
    <location>
        <begin position="39"/>
        <end position="88"/>
    </location>
</feature>
<evidence type="ECO:0000313" key="3">
    <source>
        <dbReference type="EMBL" id="ANH36468.1"/>
    </source>
</evidence>
<feature type="transmembrane region" description="Helical" evidence="2">
    <location>
        <begin position="16"/>
        <end position="37"/>
    </location>
</feature>
<protein>
    <submittedName>
        <fullName evidence="3">Uncharacterized protein</fullName>
    </submittedName>
</protein>
<dbReference type="KEGG" id="ndk:I601_0012"/>
<evidence type="ECO:0000313" key="4">
    <source>
        <dbReference type="Proteomes" id="UP000077868"/>
    </source>
</evidence>
<dbReference type="EMBL" id="CP015079">
    <property type="protein sequence ID" value="ANH36468.1"/>
    <property type="molecule type" value="Genomic_DNA"/>
</dbReference>
<dbReference type="AlphaFoldDB" id="A0A1A9GDZ5"/>
<evidence type="ECO:0000256" key="2">
    <source>
        <dbReference type="SAM" id="Phobius"/>
    </source>
</evidence>
<sequence length="265" mass="27728">MSNRINDSMGESRTTLLRVGVLVAIAVLVATAVWLGARGRTDDSSGTDKTSGDSSSQTGQQGQNVSVDQVAPESAPADGVVIPTGADQVDGYPTRFPQTDLGAVALQVEVAKAQVGFDYDQAAAVAGLYANPEDTAVFEQRARDAVALRRQQAGVPKEGDVPPPASYAVTPIAYTLEELDTGYYAVNLLSYVTLTTANGKVSDGLYAGTQLMRWLEVDGVGDWCLVQGSTADIEHLVSTGQPKAVAPGTPEYKQAGWIPINGAPQ</sequence>
<dbReference type="OrthoDB" id="3541319at2"/>
<name>A0A1A9GDZ5_9ACTN</name>
<keyword evidence="2" id="KW-0472">Membrane</keyword>
<dbReference type="Proteomes" id="UP000077868">
    <property type="component" value="Chromosome"/>
</dbReference>
<keyword evidence="2" id="KW-1133">Transmembrane helix</keyword>
<accession>A0A1A9GDZ5</accession>
<feature type="compositionally biased region" description="Low complexity" evidence="1">
    <location>
        <begin position="47"/>
        <end position="63"/>
    </location>
</feature>
<proteinExistence type="predicted"/>
<reference evidence="3 4" key="1">
    <citation type="submission" date="2016-03" db="EMBL/GenBank/DDBJ databases">
        <title>Complete genome sequence of a soil Actinobacterium, Nocardioides dokdonensis FR1436.</title>
        <authorList>
            <person name="Kwon S.-K."/>
            <person name="Kim K."/>
            <person name="Kim J.F."/>
        </authorList>
    </citation>
    <scope>NUCLEOTIDE SEQUENCE [LARGE SCALE GENOMIC DNA]</scope>
    <source>
        <strain evidence="3 4">FR1436</strain>
    </source>
</reference>
<dbReference type="RefSeq" id="WP_068104883.1">
    <property type="nucleotide sequence ID" value="NZ_CP015079.1"/>
</dbReference>
<dbReference type="STRING" id="1300347.I601_0012"/>
<evidence type="ECO:0000256" key="1">
    <source>
        <dbReference type="SAM" id="MobiDB-lite"/>
    </source>
</evidence>
<keyword evidence="2" id="KW-0812">Transmembrane</keyword>
<keyword evidence="4" id="KW-1185">Reference proteome</keyword>
<dbReference type="PATRIC" id="fig|1300347.3.peg.12"/>
<organism evidence="3 4">
    <name type="scientific">Nocardioides dokdonensis FR1436</name>
    <dbReference type="NCBI Taxonomy" id="1300347"/>
    <lineage>
        <taxon>Bacteria</taxon>
        <taxon>Bacillati</taxon>
        <taxon>Actinomycetota</taxon>
        <taxon>Actinomycetes</taxon>
        <taxon>Propionibacteriales</taxon>
        <taxon>Nocardioidaceae</taxon>
        <taxon>Nocardioides</taxon>
    </lineage>
</organism>
<gene>
    <name evidence="3" type="ORF">I601_0012</name>
</gene>